<dbReference type="InterPro" id="IPR011227">
    <property type="entry name" value="UCP029730"/>
</dbReference>
<accession>A0A3D9FCB6</accession>
<dbReference type="EMBL" id="QRDP01000004">
    <property type="protein sequence ID" value="RED15425.1"/>
    <property type="molecule type" value="Genomic_DNA"/>
</dbReference>
<protein>
    <submittedName>
        <fullName evidence="1">Putative N-formylglutamate amidohydrolase</fullName>
    </submittedName>
</protein>
<dbReference type="OrthoDB" id="9815326at2"/>
<dbReference type="AlphaFoldDB" id="A0A3D9FCB6"/>
<reference evidence="1 2" key="1">
    <citation type="submission" date="2018-07" db="EMBL/GenBank/DDBJ databases">
        <title>Genomic Encyclopedia of Type Strains, Phase IV (KMG-IV): sequencing the most valuable type-strain genomes for metagenomic binning, comparative biology and taxonomic classification.</title>
        <authorList>
            <person name="Goeker M."/>
        </authorList>
    </citation>
    <scope>NUCLEOTIDE SEQUENCE [LARGE SCALE GENOMIC DNA]</scope>
    <source>
        <strain evidence="1 2">DSM 26725</strain>
    </source>
</reference>
<dbReference type="Proteomes" id="UP000256310">
    <property type="component" value="Unassembled WGS sequence"/>
</dbReference>
<dbReference type="Pfam" id="PF05013">
    <property type="entry name" value="FGase"/>
    <property type="match status" value="1"/>
</dbReference>
<proteinExistence type="predicted"/>
<name>A0A3D9FCB6_9SPHN</name>
<organism evidence="1 2">
    <name type="scientific">Parasphingopyxis lamellibrachiae</name>
    <dbReference type="NCBI Taxonomy" id="680125"/>
    <lineage>
        <taxon>Bacteria</taxon>
        <taxon>Pseudomonadati</taxon>
        <taxon>Pseudomonadota</taxon>
        <taxon>Alphaproteobacteria</taxon>
        <taxon>Sphingomonadales</taxon>
        <taxon>Sphingomonadaceae</taxon>
        <taxon>Parasphingopyxis</taxon>
    </lineage>
</organism>
<dbReference type="InterPro" id="IPR007709">
    <property type="entry name" value="N-FG_amidohydro"/>
</dbReference>
<dbReference type="Gene3D" id="3.40.630.40">
    <property type="entry name" value="Zn-dependent exopeptidases"/>
    <property type="match status" value="1"/>
</dbReference>
<evidence type="ECO:0000313" key="1">
    <source>
        <dbReference type="EMBL" id="RED15425.1"/>
    </source>
</evidence>
<dbReference type="GO" id="GO:0016787">
    <property type="term" value="F:hydrolase activity"/>
    <property type="evidence" value="ECO:0007669"/>
    <property type="project" value="UniProtKB-KW"/>
</dbReference>
<dbReference type="RefSeq" id="WP_116234948.1">
    <property type="nucleotide sequence ID" value="NZ_QRDP01000004.1"/>
</dbReference>
<dbReference type="SUPFAM" id="SSF53187">
    <property type="entry name" value="Zn-dependent exopeptidases"/>
    <property type="match status" value="1"/>
</dbReference>
<keyword evidence="2" id="KW-1185">Reference proteome</keyword>
<keyword evidence="1" id="KW-0378">Hydrolase</keyword>
<evidence type="ECO:0000313" key="2">
    <source>
        <dbReference type="Proteomes" id="UP000256310"/>
    </source>
</evidence>
<comment type="caution">
    <text evidence="1">The sequence shown here is derived from an EMBL/GenBank/DDBJ whole genome shotgun (WGS) entry which is preliminary data.</text>
</comment>
<sequence>MQDVYREIAGDSASGLMLIADHASNRVPEDIDLGVHPSILDKHVAVDIGVDRLSELVTEALGCPAIIANISRLVVDLHREHDNPAATPVHSDGHHVPANAALDEVTRAARMDRFWHPYHGRASTMIDMFAPQMLFTLHSFTPQLETRNDEARPWHAGILYNQDDRAPRIALPKLKALGLHVGDNEPYSGRELNATMNLHAEARGLPYLAIEVRNDLIADEEGARKWAEWLVPVIAETRDALS</sequence>
<dbReference type="PIRSF" id="PIRSF029730">
    <property type="entry name" value="UCP029730"/>
    <property type="match status" value="1"/>
</dbReference>
<gene>
    <name evidence="1" type="ORF">DFR46_0417</name>
</gene>